<dbReference type="EMBL" id="PEWA01000063">
    <property type="protein sequence ID" value="PIU72920.1"/>
    <property type="molecule type" value="Genomic_DNA"/>
</dbReference>
<protein>
    <recommendedName>
        <fullName evidence="9">Cysteine--tRNA ligase</fullName>
        <ecNumber evidence="9">6.1.1.16</ecNumber>
    </recommendedName>
    <alternativeName>
        <fullName evidence="9">Cysteinyl-tRNA synthetase</fullName>
        <shortName evidence="9">CysRS</shortName>
    </alternativeName>
</protein>
<evidence type="ECO:0000256" key="7">
    <source>
        <dbReference type="ARBA" id="ARBA00022917"/>
    </source>
</evidence>
<evidence type="ECO:0000256" key="9">
    <source>
        <dbReference type="HAMAP-Rule" id="MF_00041"/>
    </source>
</evidence>
<organism evidence="11 12">
    <name type="scientific">Candidatus Shapirobacteria bacterium CG06_land_8_20_14_3_00_40_12</name>
    <dbReference type="NCBI Taxonomy" id="1974881"/>
    <lineage>
        <taxon>Bacteria</taxon>
        <taxon>Candidatus Shapironibacteriota</taxon>
    </lineage>
</organism>
<dbReference type="Pfam" id="PF01406">
    <property type="entry name" value="tRNA-synt_1e"/>
    <property type="match status" value="1"/>
</dbReference>
<comment type="caution">
    <text evidence="11">The sequence shown here is derived from an EMBL/GenBank/DDBJ whole genome shotgun (WGS) entry which is preliminary data.</text>
</comment>
<keyword evidence="3 9" id="KW-0479">Metal-binding</keyword>
<comment type="subunit">
    <text evidence="1 9">Monomer.</text>
</comment>
<dbReference type="GO" id="GO:0005524">
    <property type="term" value="F:ATP binding"/>
    <property type="evidence" value="ECO:0007669"/>
    <property type="project" value="UniProtKB-UniRule"/>
</dbReference>
<dbReference type="NCBIfam" id="TIGR00435">
    <property type="entry name" value="cysS"/>
    <property type="match status" value="1"/>
</dbReference>
<dbReference type="GO" id="GO:0006423">
    <property type="term" value="P:cysteinyl-tRNA aminoacylation"/>
    <property type="evidence" value="ECO:0007669"/>
    <property type="project" value="UniProtKB-UniRule"/>
</dbReference>
<comment type="cofactor">
    <cofactor evidence="9">
        <name>Zn(2+)</name>
        <dbReference type="ChEBI" id="CHEBI:29105"/>
    </cofactor>
    <text evidence="9">Binds 1 zinc ion per subunit.</text>
</comment>
<dbReference type="PANTHER" id="PTHR10890:SF3">
    <property type="entry name" value="CYSTEINE--TRNA LIGASE, CYTOPLASMIC"/>
    <property type="match status" value="1"/>
</dbReference>
<dbReference type="InterPro" id="IPR014729">
    <property type="entry name" value="Rossmann-like_a/b/a_fold"/>
</dbReference>
<feature type="binding site" evidence="9">
    <location>
        <position position="30"/>
    </location>
    <ligand>
        <name>Zn(2+)</name>
        <dbReference type="ChEBI" id="CHEBI:29105"/>
    </ligand>
</feature>
<dbReference type="SUPFAM" id="SSF47323">
    <property type="entry name" value="Anticodon-binding domain of a subclass of class I aminoacyl-tRNA synthetases"/>
    <property type="match status" value="1"/>
</dbReference>
<feature type="short sequence motif" description="'HIGH' region" evidence="9">
    <location>
        <begin position="32"/>
        <end position="42"/>
    </location>
</feature>
<comment type="caution">
    <text evidence="9">Lacks conserved residue(s) required for the propagation of feature annotation.</text>
</comment>
<keyword evidence="8 9" id="KW-0030">Aminoacyl-tRNA synthetase</keyword>
<feature type="binding site" evidence="9">
    <location>
        <position position="223"/>
    </location>
    <ligand>
        <name>Zn(2+)</name>
        <dbReference type="ChEBI" id="CHEBI:29105"/>
    </ligand>
</feature>
<evidence type="ECO:0000256" key="5">
    <source>
        <dbReference type="ARBA" id="ARBA00022833"/>
    </source>
</evidence>
<dbReference type="PRINTS" id="PR00983">
    <property type="entry name" value="TRNASYNTHCYS"/>
</dbReference>
<comment type="similarity">
    <text evidence="9">Belongs to the class-I aminoacyl-tRNA synthetase family.</text>
</comment>
<dbReference type="HAMAP" id="MF_00041">
    <property type="entry name" value="Cys_tRNA_synth"/>
    <property type="match status" value="1"/>
</dbReference>
<dbReference type="InterPro" id="IPR024909">
    <property type="entry name" value="Cys-tRNA/MSH_ligase"/>
</dbReference>
<dbReference type="SUPFAM" id="SSF52374">
    <property type="entry name" value="Nucleotidylyl transferase"/>
    <property type="match status" value="1"/>
</dbReference>
<keyword evidence="4 9" id="KW-0547">Nucleotide-binding</keyword>
<dbReference type="GO" id="GO:0005829">
    <property type="term" value="C:cytosol"/>
    <property type="evidence" value="ECO:0007669"/>
    <property type="project" value="TreeGrafter"/>
</dbReference>
<keyword evidence="2 9" id="KW-0436">Ligase</keyword>
<dbReference type="InterPro" id="IPR015803">
    <property type="entry name" value="Cys-tRNA-ligase"/>
</dbReference>
<name>A0A2M7AQY3_9BACT</name>
<evidence type="ECO:0000256" key="2">
    <source>
        <dbReference type="ARBA" id="ARBA00022598"/>
    </source>
</evidence>
<keyword evidence="5 9" id="KW-0862">Zinc</keyword>
<sequence length="462" mass="52537">MQRVFLYNTATRKEEEFRPIVPGKVGIYSCGPTVYSSPHIGNMYAYICWDVLVRTLRYLGYEVKQVVNITDVGHLTSDADEGEDKMEKGSKKERVSAWDLAKKYENEFLENLKLLNIEMPAVMPRATDHIAEQIELIAKIEANGFTYKINDGIYFDTAKFPGYGDFGHLDLEKIKARVETNLEKKNPADFALWKFSPKDDGTKRQMEWESPWGIGFPGWHIECTTMSTKYLGNPFDIHTGGEDHIAIHHTNEIAQGYGAWGRQTANIWMHNAFITFDGSKISKSAGGLYTVFDLKDLGFNILAYRYLVLSSHYRRGTSFSLDSLRAAQTALERLSDLVVENNDGGKVDDKYKILFKNTVGDDLAMPEAMALVWRLVKDENIKPEDKKATLLDFDRVLGLKLDEGSKGEEIPDEISKMAALRLEARRVGNWTESDRLRDLIKTKGYVIEDLKNDCKIKKLVIS</sequence>
<keyword evidence="6 9" id="KW-0067">ATP-binding</keyword>
<dbReference type="GO" id="GO:0008270">
    <property type="term" value="F:zinc ion binding"/>
    <property type="evidence" value="ECO:0007669"/>
    <property type="project" value="UniProtKB-UniRule"/>
</dbReference>
<dbReference type="AlphaFoldDB" id="A0A2M7AQY3"/>
<proteinExistence type="inferred from homology"/>
<evidence type="ECO:0000256" key="8">
    <source>
        <dbReference type="ARBA" id="ARBA00023146"/>
    </source>
</evidence>
<evidence type="ECO:0000256" key="3">
    <source>
        <dbReference type="ARBA" id="ARBA00022723"/>
    </source>
</evidence>
<dbReference type="Proteomes" id="UP000231407">
    <property type="component" value="Unassembled WGS sequence"/>
</dbReference>
<feature type="domain" description="tRNA synthetases class I catalytic" evidence="10">
    <location>
        <begin position="17"/>
        <end position="328"/>
    </location>
</feature>
<accession>A0A2M7AQY3</accession>
<evidence type="ECO:0000313" key="11">
    <source>
        <dbReference type="EMBL" id="PIU72920.1"/>
    </source>
</evidence>
<evidence type="ECO:0000256" key="1">
    <source>
        <dbReference type="ARBA" id="ARBA00011245"/>
    </source>
</evidence>
<reference evidence="12" key="1">
    <citation type="submission" date="2017-09" db="EMBL/GenBank/DDBJ databases">
        <title>Depth-based differentiation of microbial function through sediment-hosted aquifers and enrichment of novel symbionts in the deep terrestrial subsurface.</title>
        <authorList>
            <person name="Probst A.J."/>
            <person name="Ladd B."/>
            <person name="Jarett J.K."/>
            <person name="Geller-Mcgrath D.E."/>
            <person name="Sieber C.M.K."/>
            <person name="Emerson J.B."/>
            <person name="Anantharaman K."/>
            <person name="Thomas B.C."/>
            <person name="Malmstrom R."/>
            <person name="Stieglmeier M."/>
            <person name="Klingl A."/>
            <person name="Woyke T."/>
            <person name="Ryan C.M."/>
            <person name="Banfield J.F."/>
        </authorList>
    </citation>
    <scope>NUCLEOTIDE SEQUENCE [LARGE SCALE GENOMIC DNA]</scope>
</reference>
<dbReference type="InterPro" id="IPR009080">
    <property type="entry name" value="tRNAsynth_Ia_anticodon-bd"/>
</dbReference>
<comment type="catalytic activity">
    <reaction evidence="9">
        <text>tRNA(Cys) + L-cysteine + ATP = L-cysteinyl-tRNA(Cys) + AMP + diphosphate</text>
        <dbReference type="Rhea" id="RHEA:17773"/>
        <dbReference type="Rhea" id="RHEA-COMP:9661"/>
        <dbReference type="Rhea" id="RHEA-COMP:9679"/>
        <dbReference type="ChEBI" id="CHEBI:30616"/>
        <dbReference type="ChEBI" id="CHEBI:33019"/>
        <dbReference type="ChEBI" id="CHEBI:35235"/>
        <dbReference type="ChEBI" id="CHEBI:78442"/>
        <dbReference type="ChEBI" id="CHEBI:78517"/>
        <dbReference type="ChEBI" id="CHEBI:456215"/>
        <dbReference type="EC" id="6.1.1.16"/>
    </reaction>
</comment>
<dbReference type="Gene3D" id="3.40.50.620">
    <property type="entry name" value="HUPs"/>
    <property type="match status" value="1"/>
</dbReference>
<feature type="binding site" evidence="9">
    <location>
        <position position="283"/>
    </location>
    <ligand>
        <name>ATP</name>
        <dbReference type="ChEBI" id="CHEBI:30616"/>
    </ligand>
</feature>
<dbReference type="InterPro" id="IPR032678">
    <property type="entry name" value="tRNA-synt_1_cat_dom"/>
</dbReference>
<dbReference type="PANTHER" id="PTHR10890">
    <property type="entry name" value="CYSTEINYL-TRNA SYNTHETASE"/>
    <property type="match status" value="1"/>
</dbReference>
<gene>
    <name evidence="9" type="primary">cysS</name>
    <name evidence="11" type="ORF">COS78_04375</name>
</gene>
<keyword evidence="7 9" id="KW-0648">Protein biosynthesis</keyword>
<evidence type="ECO:0000256" key="6">
    <source>
        <dbReference type="ARBA" id="ARBA00022840"/>
    </source>
</evidence>
<dbReference type="Gene3D" id="1.20.120.1910">
    <property type="entry name" value="Cysteine-tRNA ligase, C-terminal anti-codon recognition domain"/>
    <property type="match status" value="1"/>
</dbReference>
<dbReference type="GO" id="GO:0004817">
    <property type="term" value="F:cysteine-tRNA ligase activity"/>
    <property type="evidence" value="ECO:0007669"/>
    <property type="project" value="UniProtKB-UniRule"/>
</dbReference>
<feature type="binding site" evidence="9">
    <location>
        <position position="248"/>
    </location>
    <ligand>
        <name>Zn(2+)</name>
        <dbReference type="ChEBI" id="CHEBI:29105"/>
    </ligand>
</feature>
<comment type="subcellular location">
    <subcellularLocation>
        <location evidence="9">Cytoplasm</location>
    </subcellularLocation>
</comment>
<evidence type="ECO:0000259" key="10">
    <source>
        <dbReference type="Pfam" id="PF01406"/>
    </source>
</evidence>
<evidence type="ECO:0000256" key="4">
    <source>
        <dbReference type="ARBA" id="ARBA00022741"/>
    </source>
</evidence>
<evidence type="ECO:0000313" key="12">
    <source>
        <dbReference type="Proteomes" id="UP000231407"/>
    </source>
</evidence>
<dbReference type="EC" id="6.1.1.16" evidence="9"/>
<feature type="binding site" evidence="9">
    <location>
        <position position="252"/>
    </location>
    <ligand>
        <name>Zn(2+)</name>
        <dbReference type="ChEBI" id="CHEBI:29105"/>
    </ligand>
</feature>
<keyword evidence="9" id="KW-0963">Cytoplasm</keyword>